<dbReference type="Proteomes" id="UP000661507">
    <property type="component" value="Unassembled WGS sequence"/>
</dbReference>
<evidence type="ECO:0000313" key="2">
    <source>
        <dbReference type="Proteomes" id="UP000661507"/>
    </source>
</evidence>
<comment type="caution">
    <text evidence="1">The sequence shown here is derived from an EMBL/GenBank/DDBJ whole genome shotgun (WGS) entry which is preliminary data.</text>
</comment>
<dbReference type="EMBL" id="BMKW01000002">
    <property type="protein sequence ID" value="GGJ06083.1"/>
    <property type="molecule type" value="Genomic_DNA"/>
</dbReference>
<dbReference type="RefSeq" id="WP_229681150.1">
    <property type="nucleotide sequence ID" value="NZ_BMKW01000002.1"/>
</dbReference>
<sequence>MTDDHDDFDETDETAVMMPSAVEMRRLSPLDWARFGARSMAYARPVLVNGQAAVAIHAADGTPIGAAPTLALATAAIRQHGMGAALVH</sequence>
<evidence type="ECO:0000313" key="1">
    <source>
        <dbReference type="EMBL" id="GGJ06083.1"/>
    </source>
</evidence>
<accession>A0A917NL87</accession>
<gene>
    <name evidence="1" type="ORF">GCM10011320_11060</name>
</gene>
<reference evidence="1" key="1">
    <citation type="journal article" date="2014" name="Int. J. Syst. Evol. Microbiol.">
        <title>Complete genome sequence of Corynebacterium casei LMG S-19264T (=DSM 44701T), isolated from a smear-ripened cheese.</title>
        <authorList>
            <consortium name="US DOE Joint Genome Institute (JGI-PGF)"/>
            <person name="Walter F."/>
            <person name="Albersmeier A."/>
            <person name="Kalinowski J."/>
            <person name="Ruckert C."/>
        </authorList>
    </citation>
    <scope>NUCLEOTIDE SEQUENCE</scope>
    <source>
        <strain evidence="1">CGMCC 1.3617</strain>
    </source>
</reference>
<proteinExistence type="predicted"/>
<reference evidence="1" key="2">
    <citation type="submission" date="2020-09" db="EMBL/GenBank/DDBJ databases">
        <authorList>
            <person name="Sun Q."/>
            <person name="Zhou Y."/>
        </authorList>
    </citation>
    <scope>NUCLEOTIDE SEQUENCE</scope>
    <source>
        <strain evidence="1">CGMCC 1.3617</strain>
    </source>
</reference>
<organism evidence="1 2">
    <name type="scientific">Neoroseomonas lacus</name>
    <dbReference type="NCBI Taxonomy" id="287609"/>
    <lineage>
        <taxon>Bacteria</taxon>
        <taxon>Pseudomonadati</taxon>
        <taxon>Pseudomonadota</taxon>
        <taxon>Alphaproteobacteria</taxon>
        <taxon>Acetobacterales</taxon>
        <taxon>Acetobacteraceae</taxon>
        <taxon>Neoroseomonas</taxon>
    </lineage>
</organism>
<protein>
    <submittedName>
        <fullName evidence="1">Uncharacterized protein</fullName>
    </submittedName>
</protein>
<dbReference type="AlphaFoldDB" id="A0A917NL87"/>
<keyword evidence="2" id="KW-1185">Reference proteome</keyword>
<name>A0A917NL87_9PROT</name>